<organism evidence="1 2">
    <name type="scientific">Clostridium argentinense CDC 2741</name>
    <dbReference type="NCBI Taxonomy" id="1418104"/>
    <lineage>
        <taxon>Bacteria</taxon>
        <taxon>Bacillati</taxon>
        <taxon>Bacillota</taxon>
        <taxon>Clostridia</taxon>
        <taxon>Eubacteriales</taxon>
        <taxon>Clostridiaceae</taxon>
        <taxon>Clostridium</taxon>
    </lineage>
</organism>
<dbReference type="PANTHER" id="PTHR42827:SF1">
    <property type="entry name" value="IRON-SULFUR CLUSTER-BINDING PROTEIN"/>
    <property type="match status" value="1"/>
</dbReference>
<evidence type="ECO:0000313" key="2">
    <source>
        <dbReference type="Proteomes" id="UP000031366"/>
    </source>
</evidence>
<reference evidence="1 2" key="1">
    <citation type="journal article" date="2015" name="Infect. Genet. Evol.">
        <title>Genomic sequences of six botulinum neurotoxin-producing strains representing three clostridial species illustrate the mobility and diversity of botulinum neurotoxin genes.</title>
        <authorList>
            <person name="Smith T.J."/>
            <person name="Hill K.K."/>
            <person name="Xie G."/>
            <person name="Foley B.T."/>
            <person name="Williamson C.H."/>
            <person name="Foster J.T."/>
            <person name="Johnson S.L."/>
            <person name="Chertkov O."/>
            <person name="Teshima H."/>
            <person name="Gibbons H.S."/>
            <person name="Johnsky L.A."/>
            <person name="Karavis M.A."/>
            <person name="Smith L.A."/>
        </authorList>
    </citation>
    <scope>NUCLEOTIDE SEQUENCE [LARGE SCALE GENOMIC DNA]</scope>
    <source>
        <strain evidence="1 2">CDC 2741</strain>
    </source>
</reference>
<dbReference type="Proteomes" id="UP000031366">
    <property type="component" value="Unassembled WGS sequence"/>
</dbReference>
<dbReference type="AlphaFoldDB" id="A0A0C1U0J0"/>
<sequence>MINIQNENYIKRKFTKFIENDPRNVLHDYNNMKIYDAPLIGIASANDPYFEEFRKPNIIGPKFILPNEWLPGANSIISFFLPLTKELRDTNRNIGLPSEEWVSERIEGQVFIDAAHAFLIELLKGLDSEAVAPSIDLRFQVEDRISNWSERHIAFAAGLGTFGLHRALITAKGTAGEIGSVITTLSLTPTLRPYTRYDEYCPFLTSGKCGACIRRCPPVSINEKGKDNQLCSEYIDREILSRFFPRYGCGKCNINVPCENKIPVI</sequence>
<comment type="caution">
    <text evidence="1">The sequence shown here is derived from an EMBL/GenBank/DDBJ whole genome shotgun (WGS) entry which is preliminary data.</text>
</comment>
<proteinExistence type="predicted"/>
<evidence type="ECO:0000313" key="1">
    <source>
        <dbReference type="EMBL" id="KIE46324.1"/>
    </source>
</evidence>
<gene>
    <name evidence="1" type="ORF">U732_1696</name>
</gene>
<dbReference type="EMBL" id="AYSO01000017">
    <property type="protein sequence ID" value="KIE46324.1"/>
    <property type="molecule type" value="Genomic_DNA"/>
</dbReference>
<dbReference type="RefSeq" id="WP_039633517.1">
    <property type="nucleotide sequence ID" value="NZ_AYSO01000017.1"/>
</dbReference>
<keyword evidence="2" id="KW-1185">Reference proteome</keyword>
<accession>A0A0C1U0J0</accession>
<name>A0A0C1U0J0_9CLOT</name>
<protein>
    <submittedName>
        <fullName evidence="1">Putative 4Fe-4S ferredoxin, iron-sulfur binding domain protein</fullName>
    </submittedName>
</protein>
<dbReference type="PANTHER" id="PTHR42827">
    <property type="entry name" value="IRON-SULFUR CLUSTER-BINDING PROTEIN-RELATED"/>
    <property type="match status" value="1"/>
</dbReference>